<gene>
    <name evidence="2" type="ORF">TorRG33x02_210720</name>
</gene>
<dbReference type="Pfam" id="PF13456">
    <property type="entry name" value="RVT_3"/>
    <property type="match status" value="1"/>
</dbReference>
<name>A0A2P5EC30_TREOI</name>
<dbReference type="STRING" id="63057.A0A2P5EC30"/>
<dbReference type="Proteomes" id="UP000237000">
    <property type="component" value="Unassembled WGS sequence"/>
</dbReference>
<keyword evidence="3" id="KW-1185">Reference proteome</keyword>
<evidence type="ECO:0000259" key="1">
    <source>
        <dbReference type="Pfam" id="PF13456"/>
    </source>
</evidence>
<dbReference type="GO" id="GO:0003676">
    <property type="term" value="F:nucleic acid binding"/>
    <property type="evidence" value="ECO:0007669"/>
    <property type="project" value="InterPro"/>
</dbReference>
<dbReference type="PANTHER" id="PTHR47074">
    <property type="entry name" value="BNAC02G40300D PROTEIN"/>
    <property type="match status" value="1"/>
</dbReference>
<dbReference type="InterPro" id="IPR002156">
    <property type="entry name" value="RNaseH_domain"/>
</dbReference>
<comment type="caution">
    <text evidence="2">The sequence shown here is derived from an EMBL/GenBank/DDBJ whole genome shotgun (WGS) entry which is preliminary data.</text>
</comment>
<dbReference type="GO" id="GO:0004523">
    <property type="term" value="F:RNA-DNA hybrid ribonuclease activity"/>
    <property type="evidence" value="ECO:0007669"/>
    <property type="project" value="InterPro"/>
</dbReference>
<dbReference type="PANTHER" id="PTHR47074:SF11">
    <property type="entry name" value="REVERSE TRANSCRIPTASE-LIKE PROTEIN"/>
    <property type="match status" value="1"/>
</dbReference>
<dbReference type="SUPFAM" id="SSF53098">
    <property type="entry name" value="Ribonuclease H-like"/>
    <property type="match status" value="1"/>
</dbReference>
<feature type="domain" description="RNase H type-1" evidence="1">
    <location>
        <begin position="73"/>
        <end position="170"/>
    </location>
</feature>
<dbReference type="AlphaFoldDB" id="A0A2P5EC30"/>
<dbReference type="InterPro" id="IPR012337">
    <property type="entry name" value="RNaseH-like_sf"/>
</dbReference>
<protein>
    <submittedName>
        <fullName evidence="2">Ribonuclease H-like domain containing protein</fullName>
    </submittedName>
</protein>
<evidence type="ECO:0000313" key="2">
    <source>
        <dbReference type="EMBL" id="PON83098.1"/>
    </source>
</evidence>
<sequence length="232" mass="26108">MDVVCILLWAMWNRRNNLLYNGVLKDIMDTFDSACLFLLEYESSSKLTVSSPNIALSSSSHWSRPRVGGLKLNTDAAFPTGENFIRCGGVIRDEHGSVLVCWAIRVVGCFNVEVGELIAIREGLRLAVEFGCPLAEIEIDLLIAVHSISNPQLCSAVGLLVRDISLLISSAGIILVAMSLEIEIWWPINLRPMQLFLLLIKYEMMHVHILFLNLKLQTYSNMNLFSFKKKYC</sequence>
<dbReference type="InParanoid" id="A0A2P5EC30"/>
<dbReference type="EMBL" id="JXTC01000183">
    <property type="protein sequence ID" value="PON83098.1"/>
    <property type="molecule type" value="Genomic_DNA"/>
</dbReference>
<evidence type="ECO:0000313" key="3">
    <source>
        <dbReference type="Proteomes" id="UP000237000"/>
    </source>
</evidence>
<dbReference type="OrthoDB" id="1906820at2759"/>
<dbReference type="InterPro" id="IPR044730">
    <property type="entry name" value="RNase_H-like_dom_plant"/>
</dbReference>
<reference evidence="3" key="1">
    <citation type="submission" date="2016-06" db="EMBL/GenBank/DDBJ databases">
        <title>Parallel loss of symbiosis genes in relatives of nitrogen-fixing non-legume Parasponia.</title>
        <authorList>
            <person name="Van Velzen R."/>
            <person name="Holmer R."/>
            <person name="Bu F."/>
            <person name="Rutten L."/>
            <person name="Van Zeijl A."/>
            <person name="Liu W."/>
            <person name="Santuari L."/>
            <person name="Cao Q."/>
            <person name="Sharma T."/>
            <person name="Shen D."/>
            <person name="Roswanjaya Y."/>
            <person name="Wardhani T."/>
            <person name="Kalhor M.S."/>
            <person name="Jansen J."/>
            <person name="Van den Hoogen J."/>
            <person name="Gungor B."/>
            <person name="Hartog M."/>
            <person name="Hontelez J."/>
            <person name="Verver J."/>
            <person name="Yang W.-C."/>
            <person name="Schijlen E."/>
            <person name="Repin R."/>
            <person name="Schilthuizen M."/>
            <person name="Schranz E."/>
            <person name="Heidstra R."/>
            <person name="Miyata K."/>
            <person name="Fedorova E."/>
            <person name="Kohlen W."/>
            <person name="Bisseling T."/>
            <person name="Smit S."/>
            <person name="Geurts R."/>
        </authorList>
    </citation>
    <scope>NUCLEOTIDE SEQUENCE [LARGE SCALE GENOMIC DNA]</scope>
    <source>
        <strain evidence="3">cv. RG33-2</strain>
    </source>
</reference>
<dbReference type="CDD" id="cd06222">
    <property type="entry name" value="RNase_H_like"/>
    <property type="match status" value="1"/>
</dbReference>
<accession>A0A2P5EC30</accession>
<dbReference type="InterPro" id="IPR052929">
    <property type="entry name" value="RNase_H-like_EbsB-rel"/>
</dbReference>
<proteinExistence type="predicted"/>
<organism evidence="2 3">
    <name type="scientific">Trema orientale</name>
    <name type="common">Charcoal tree</name>
    <name type="synonym">Celtis orientalis</name>
    <dbReference type="NCBI Taxonomy" id="63057"/>
    <lineage>
        <taxon>Eukaryota</taxon>
        <taxon>Viridiplantae</taxon>
        <taxon>Streptophyta</taxon>
        <taxon>Embryophyta</taxon>
        <taxon>Tracheophyta</taxon>
        <taxon>Spermatophyta</taxon>
        <taxon>Magnoliopsida</taxon>
        <taxon>eudicotyledons</taxon>
        <taxon>Gunneridae</taxon>
        <taxon>Pentapetalae</taxon>
        <taxon>rosids</taxon>
        <taxon>fabids</taxon>
        <taxon>Rosales</taxon>
        <taxon>Cannabaceae</taxon>
        <taxon>Trema</taxon>
    </lineage>
</organism>